<evidence type="ECO:0000313" key="1">
    <source>
        <dbReference type="EMBL" id="GFQ80656.1"/>
    </source>
</evidence>
<evidence type="ECO:0000313" key="2">
    <source>
        <dbReference type="Proteomes" id="UP000887116"/>
    </source>
</evidence>
<comment type="caution">
    <text evidence="1">The sequence shown here is derived from an EMBL/GenBank/DDBJ whole genome shotgun (WGS) entry which is preliminary data.</text>
</comment>
<gene>
    <name evidence="1" type="ORF">TNCT_244421</name>
</gene>
<organism evidence="1 2">
    <name type="scientific">Trichonephila clavata</name>
    <name type="common">Joro spider</name>
    <name type="synonym">Nephila clavata</name>
    <dbReference type="NCBI Taxonomy" id="2740835"/>
    <lineage>
        <taxon>Eukaryota</taxon>
        <taxon>Metazoa</taxon>
        <taxon>Ecdysozoa</taxon>
        <taxon>Arthropoda</taxon>
        <taxon>Chelicerata</taxon>
        <taxon>Arachnida</taxon>
        <taxon>Araneae</taxon>
        <taxon>Araneomorphae</taxon>
        <taxon>Entelegynae</taxon>
        <taxon>Araneoidea</taxon>
        <taxon>Nephilidae</taxon>
        <taxon>Trichonephila</taxon>
    </lineage>
</organism>
<sequence>MECSSSNIVCIDVQQTGQRKIIPQSPLAPSTGSVFMAIAQTAVLEEQDAKIIYDHHSLSRSELLFCSTSYFSWHIDSFQNHVSLPPGSRDVLQMYGVHSEDGYLTP</sequence>
<dbReference type="Proteomes" id="UP000887116">
    <property type="component" value="Unassembled WGS sequence"/>
</dbReference>
<dbReference type="OrthoDB" id="6407983at2759"/>
<name>A0A8X6KQR9_TRICU</name>
<proteinExistence type="predicted"/>
<keyword evidence="2" id="KW-1185">Reference proteome</keyword>
<accession>A0A8X6KQR9</accession>
<dbReference type="AlphaFoldDB" id="A0A8X6KQR9"/>
<protein>
    <submittedName>
        <fullName evidence="1">Uncharacterized protein</fullName>
    </submittedName>
</protein>
<dbReference type="EMBL" id="BMAO01012333">
    <property type="protein sequence ID" value="GFQ80656.1"/>
    <property type="molecule type" value="Genomic_DNA"/>
</dbReference>
<reference evidence="1" key="1">
    <citation type="submission" date="2020-07" db="EMBL/GenBank/DDBJ databases">
        <title>Multicomponent nature underlies the extraordinary mechanical properties of spider dragline silk.</title>
        <authorList>
            <person name="Kono N."/>
            <person name="Nakamura H."/>
            <person name="Mori M."/>
            <person name="Yoshida Y."/>
            <person name="Ohtoshi R."/>
            <person name="Malay A.D."/>
            <person name="Moran D.A.P."/>
            <person name="Tomita M."/>
            <person name="Numata K."/>
            <person name="Arakawa K."/>
        </authorList>
    </citation>
    <scope>NUCLEOTIDE SEQUENCE</scope>
</reference>